<keyword evidence="4 5" id="KW-0472">Membrane</keyword>
<keyword evidence="7" id="KW-1185">Reference proteome</keyword>
<dbReference type="SUPFAM" id="SSF161084">
    <property type="entry name" value="MAPEG domain-like"/>
    <property type="match status" value="1"/>
</dbReference>
<evidence type="ECO:0000256" key="1">
    <source>
        <dbReference type="ARBA" id="ARBA00004370"/>
    </source>
</evidence>
<dbReference type="Gene3D" id="1.20.120.550">
    <property type="entry name" value="Membrane associated eicosanoid/glutathione metabolism-like domain"/>
    <property type="match status" value="1"/>
</dbReference>
<proteinExistence type="predicted"/>
<dbReference type="InterPro" id="IPR001129">
    <property type="entry name" value="Membr-assoc_MAPEG"/>
</dbReference>
<dbReference type="GeneID" id="37020526"/>
<feature type="transmembrane region" description="Helical" evidence="5">
    <location>
        <begin position="138"/>
        <end position="157"/>
    </location>
</feature>
<dbReference type="InParanoid" id="A0A316VD28"/>
<protein>
    <submittedName>
        <fullName evidence="6">Putative membrane protein</fullName>
    </submittedName>
</protein>
<dbReference type="Proteomes" id="UP000245771">
    <property type="component" value="Unassembled WGS sequence"/>
</dbReference>
<dbReference type="PANTHER" id="PTHR35371:SF1">
    <property type="entry name" value="BLR7753 PROTEIN"/>
    <property type="match status" value="1"/>
</dbReference>
<dbReference type="EMBL" id="KZ819603">
    <property type="protein sequence ID" value="PWN35446.1"/>
    <property type="molecule type" value="Genomic_DNA"/>
</dbReference>
<keyword evidence="3 5" id="KW-1133">Transmembrane helix</keyword>
<dbReference type="InterPro" id="IPR023352">
    <property type="entry name" value="MAPEG-like_dom_sf"/>
</dbReference>
<dbReference type="OrthoDB" id="2122304at2759"/>
<accession>A0A316VD28</accession>
<dbReference type="PANTHER" id="PTHR35371">
    <property type="entry name" value="INNER MEMBRANE PROTEIN"/>
    <property type="match status" value="1"/>
</dbReference>
<organism evidence="6 7">
    <name type="scientific">Meira miltonrushii</name>
    <dbReference type="NCBI Taxonomy" id="1280837"/>
    <lineage>
        <taxon>Eukaryota</taxon>
        <taxon>Fungi</taxon>
        <taxon>Dikarya</taxon>
        <taxon>Basidiomycota</taxon>
        <taxon>Ustilaginomycotina</taxon>
        <taxon>Exobasidiomycetes</taxon>
        <taxon>Exobasidiales</taxon>
        <taxon>Brachybasidiaceae</taxon>
        <taxon>Meira</taxon>
    </lineage>
</organism>
<dbReference type="RefSeq" id="XP_025355748.1">
    <property type="nucleotide sequence ID" value="XM_025498745.1"/>
</dbReference>
<keyword evidence="2 5" id="KW-0812">Transmembrane</keyword>
<reference evidence="6 7" key="1">
    <citation type="journal article" date="2018" name="Mol. Biol. Evol.">
        <title>Broad Genomic Sampling Reveals a Smut Pathogenic Ancestry of the Fungal Clade Ustilaginomycotina.</title>
        <authorList>
            <person name="Kijpornyongpan T."/>
            <person name="Mondo S.J."/>
            <person name="Barry K."/>
            <person name="Sandor L."/>
            <person name="Lee J."/>
            <person name="Lipzen A."/>
            <person name="Pangilinan J."/>
            <person name="LaButti K."/>
            <person name="Hainaut M."/>
            <person name="Henrissat B."/>
            <person name="Grigoriev I.V."/>
            <person name="Spatafora J.W."/>
            <person name="Aime M.C."/>
        </authorList>
    </citation>
    <scope>NUCLEOTIDE SEQUENCE [LARGE SCALE GENOMIC DNA]</scope>
    <source>
        <strain evidence="6 7">MCA 3882</strain>
    </source>
</reference>
<sequence>MVLSFVQDVISGKANMAIGSLPLTLLLAAIPHWHTIYIAESKKVQGGWANENPRAWVARLNSKAASGKKLTETEEYILRGQSAQQNGFEWFPVWAAAVILGTLAKLPKEQMDRYTVIHIAARIIYYYLYLAMGKRGGSYLRTAIFQVSIFPAVAIFFQSARALAL</sequence>
<dbReference type="Pfam" id="PF01124">
    <property type="entry name" value="MAPEG"/>
    <property type="match status" value="1"/>
</dbReference>
<dbReference type="AlphaFoldDB" id="A0A316VD28"/>
<comment type="subcellular location">
    <subcellularLocation>
        <location evidence="1">Membrane</location>
    </subcellularLocation>
</comment>
<evidence type="ECO:0000256" key="4">
    <source>
        <dbReference type="ARBA" id="ARBA00023136"/>
    </source>
</evidence>
<evidence type="ECO:0000256" key="2">
    <source>
        <dbReference type="ARBA" id="ARBA00022692"/>
    </source>
</evidence>
<name>A0A316VD28_9BASI</name>
<evidence type="ECO:0000256" key="3">
    <source>
        <dbReference type="ARBA" id="ARBA00022989"/>
    </source>
</evidence>
<evidence type="ECO:0000313" key="6">
    <source>
        <dbReference type="EMBL" id="PWN35446.1"/>
    </source>
</evidence>
<gene>
    <name evidence="6" type="ORF">FA14DRAFT_160590</name>
</gene>
<dbReference type="GO" id="GO:0016020">
    <property type="term" value="C:membrane"/>
    <property type="evidence" value="ECO:0007669"/>
    <property type="project" value="UniProtKB-SubCell"/>
</dbReference>
<evidence type="ECO:0000256" key="5">
    <source>
        <dbReference type="SAM" id="Phobius"/>
    </source>
</evidence>
<evidence type="ECO:0000313" key="7">
    <source>
        <dbReference type="Proteomes" id="UP000245771"/>
    </source>
</evidence>
<feature type="transmembrane region" description="Helical" evidence="5">
    <location>
        <begin position="114"/>
        <end position="132"/>
    </location>
</feature>